<dbReference type="AlphaFoldDB" id="A0A841FTK8"/>
<evidence type="ECO:0008006" key="3">
    <source>
        <dbReference type="Google" id="ProtNLM"/>
    </source>
</evidence>
<comment type="caution">
    <text evidence="1">The sequence shown here is derived from an EMBL/GenBank/DDBJ whole genome shotgun (WGS) entry which is preliminary data.</text>
</comment>
<proteinExistence type="predicted"/>
<evidence type="ECO:0000313" key="2">
    <source>
        <dbReference type="Proteomes" id="UP000548476"/>
    </source>
</evidence>
<evidence type="ECO:0000313" key="1">
    <source>
        <dbReference type="EMBL" id="MBB6039124.1"/>
    </source>
</evidence>
<protein>
    <recommendedName>
        <fullName evidence="3">Asp23/Gls24 family envelope stress response protein</fullName>
    </recommendedName>
</protein>
<gene>
    <name evidence="1" type="ORF">HNR73_007015</name>
</gene>
<keyword evidence="2" id="KW-1185">Reference proteome</keyword>
<reference evidence="1 2" key="1">
    <citation type="submission" date="2020-08" db="EMBL/GenBank/DDBJ databases">
        <title>Genomic Encyclopedia of Type Strains, Phase IV (KMG-IV): sequencing the most valuable type-strain genomes for metagenomic binning, comparative biology and taxonomic classification.</title>
        <authorList>
            <person name="Goeker M."/>
        </authorList>
    </citation>
    <scope>NUCLEOTIDE SEQUENCE [LARGE SCALE GENOMIC DNA]</scope>
    <source>
        <strain evidence="1 2">YIM 65646</strain>
    </source>
</reference>
<dbReference type="RefSeq" id="WP_184792219.1">
    <property type="nucleotide sequence ID" value="NZ_BONT01000052.1"/>
</dbReference>
<name>A0A841FTK8_9ACTN</name>
<dbReference type="Proteomes" id="UP000548476">
    <property type="component" value="Unassembled WGS sequence"/>
</dbReference>
<dbReference type="EMBL" id="JACHGT010000020">
    <property type="protein sequence ID" value="MBB6039124.1"/>
    <property type="molecule type" value="Genomic_DNA"/>
</dbReference>
<sequence>MTHAHDRGAFAKELHDAIVKVPGVTRLVSSSPVEVATHFAGGRVAGLRLSGDVVEVHVAVDRVPVEPVAEKVRALVTERLAAEQDGRPVAVTVADLDLANLPRPKGG</sequence>
<organism evidence="1 2">
    <name type="scientific">Phytomonospora endophytica</name>
    <dbReference type="NCBI Taxonomy" id="714109"/>
    <lineage>
        <taxon>Bacteria</taxon>
        <taxon>Bacillati</taxon>
        <taxon>Actinomycetota</taxon>
        <taxon>Actinomycetes</taxon>
        <taxon>Micromonosporales</taxon>
        <taxon>Micromonosporaceae</taxon>
        <taxon>Phytomonospora</taxon>
    </lineage>
</organism>
<accession>A0A841FTK8</accession>